<gene>
    <name evidence="3" type="ORF">Clacol_004837</name>
</gene>
<feature type="region of interest" description="Disordered" evidence="1">
    <location>
        <begin position="279"/>
        <end position="355"/>
    </location>
</feature>
<accession>A0AAV5ACG6</accession>
<dbReference type="InterPro" id="IPR028018">
    <property type="entry name" value="DUF4646"/>
</dbReference>
<feature type="compositionally biased region" description="Polar residues" evidence="1">
    <location>
        <begin position="15"/>
        <end position="27"/>
    </location>
</feature>
<dbReference type="Pfam" id="PF15496">
    <property type="entry name" value="DUF4646"/>
    <property type="match status" value="1"/>
</dbReference>
<proteinExistence type="predicted"/>
<organism evidence="3 4">
    <name type="scientific">Clathrus columnatus</name>
    <dbReference type="NCBI Taxonomy" id="1419009"/>
    <lineage>
        <taxon>Eukaryota</taxon>
        <taxon>Fungi</taxon>
        <taxon>Dikarya</taxon>
        <taxon>Basidiomycota</taxon>
        <taxon>Agaricomycotina</taxon>
        <taxon>Agaricomycetes</taxon>
        <taxon>Phallomycetidae</taxon>
        <taxon>Phallales</taxon>
        <taxon>Clathraceae</taxon>
        <taxon>Clathrus</taxon>
    </lineage>
</organism>
<keyword evidence="2" id="KW-0472">Membrane</keyword>
<keyword evidence="2" id="KW-1133">Transmembrane helix</keyword>
<protein>
    <submittedName>
        <fullName evidence="3">Uncharacterized protein</fullName>
    </submittedName>
</protein>
<feature type="compositionally biased region" description="Basic and acidic residues" evidence="1">
    <location>
        <begin position="335"/>
        <end position="355"/>
    </location>
</feature>
<sequence>MQNPSWSTDKPLPYQPQTSSQANTQELPPSYAPPSYPPHNYPSSESPYAAPAAYGNPGPSSDGQYQWQPPPPSPSYSRPVPSIPGTREVFAPPPSHPSSSVTRPWSAPVLGSDHNLKRDPLNPPPPSFSRLAPPRPPLPPFPPLILRSKDTSLDKGFPLILPMPSYPGPQAANPYQQQGLIHPFSQRDVLEADWTRLLEDIYITAQLSGTQRIAANVIPLAAGVSFIGGIFLTKGIEKRMKKKNSEPAADLVDVWNQHFFHSRGLHVILAHGPESLSGEYDGPAPDWAGGRGSGADFGSDSSSDDDSRRRRKSGGLAGGLQGRLEARLSGRSGGGRRDRDARGGREERKDRRAARKAEKFEHYRLVVVPI</sequence>
<evidence type="ECO:0000256" key="2">
    <source>
        <dbReference type="SAM" id="Phobius"/>
    </source>
</evidence>
<feature type="compositionally biased region" description="Low complexity" evidence="1">
    <location>
        <begin position="41"/>
        <end position="59"/>
    </location>
</feature>
<evidence type="ECO:0000313" key="3">
    <source>
        <dbReference type="EMBL" id="GJJ10610.1"/>
    </source>
</evidence>
<name>A0AAV5ACG6_9AGAM</name>
<feature type="compositionally biased region" description="Pro residues" evidence="1">
    <location>
        <begin position="30"/>
        <end position="40"/>
    </location>
</feature>
<keyword evidence="4" id="KW-1185">Reference proteome</keyword>
<feature type="transmembrane region" description="Helical" evidence="2">
    <location>
        <begin position="213"/>
        <end position="233"/>
    </location>
</feature>
<comment type="caution">
    <text evidence="3">The sequence shown here is derived from an EMBL/GenBank/DDBJ whole genome shotgun (WGS) entry which is preliminary data.</text>
</comment>
<dbReference type="Proteomes" id="UP001050691">
    <property type="component" value="Unassembled WGS sequence"/>
</dbReference>
<feature type="compositionally biased region" description="Pro residues" evidence="1">
    <location>
        <begin position="121"/>
        <end position="135"/>
    </location>
</feature>
<reference evidence="3" key="1">
    <citation type="submission" date="2021-10" db="EMBL/GenBank/DDBJ databases">
        <title>De novo Genome Assembly of Clathrus columnatus (Basidiomycota, Fungi) Using Illumina and Nanopore Sequence Data.</title>
        <authorList>
            <person name="Ogiso-Tanaka E."/>
            <person name="Itagaki H."/>
            <person name="Hosoya T."/>
            <person name="Hosaka K."/>
        </authorList>
    </citation>
    <scope>NUCLEOTIDE SEQUENCE</scope>
    <source>
        <strain evidence="3">MO-923</strain>
    </source>
</reference>
<evidence type="ECO:0000256" key="1">
    <source>
        <dbReference type="SAM" id="MobiDB-lite"/>
    </source>
</evidence>
<dbReference type="EMBL" id="BPWL01000005">
    <property type="protein sequence ID" value="GJJ10610.1"/>
    <property type="molecule type" value="Genomic_DNA"/>
</dbReference>
<dbReference type="AlphaFoldDB" id="A0AAV5ACG6"/>
<feature type="compositionally biased region" description="Low complexity" evidence="1">
    <location>
        <begin position="75"/>
        <end position="84"/>
    </location>
</feature>
<keyword evidence="2" id="KW-0812">Transmembrane</keyword>
<feature type="region of interest" description="Disordered" evidence="1">
    <location>
        <begin position="1"/>
        <end position="135"/>
    </location>
</feature>
<evidence type="ECO:0000313" key="4">
    <source>
        <dbReference type="Proteomes" id="UP001050691"/>
    </source>
</evidence>